<gene>
    <name evidence="4" type="ORF">ENR15_12950</name>
</gene>
<dbReference type="EMBL" id="DSPX01000129">
    <property type="protein sequence ID" value="HGG01521.1"/>
    <property type="molecule type" value="Genomic_DNA"/>
</dbReference>
<keyword evidence="2" id="KW-0472">Membrane</keyword>
<sequence>MWLVGVWEPLERLGGNVLYQLRPDLGWDSRLAAIVIDENSLQAYGQFPWPRSRYVELLQALAKSPPAVIGFDILFLDPSDDDDALAAAIKADGKVVLASVGYQETVDGKIQQAIAEPLPVLKAAAAATGQISHTPGPDGISREATLFFTSEPALGVAMLQLYHRSGKFPAVELPSPPPNANVQKVWLNWPGPLQSNRTSGIIDAIPTYPFVDVVEGRVPPNAFTDKLVLVGYAAEGLDTIVSPIQKMPGVYLHAALIDNLLNHRLLQRLPAPVTWLLLLGIGLGSSWLQFNRKFPQRLALSLLLPVAWLGIAFAAFYLGNWWLPVAAPIGTIVLSGSANTLRDQYEKQQLMSLFAKQVSPEMAEMIWSRKTEIFRNGELPAQEMTATVMFMDIRGFTTISETMAPPELFAWLNEYLDAMSNCIMDCEGAIDKYIGDAIMAVFGIPFKRNSLEQIKRDATNAITACLAMHDQLQPLNENLKSRGLPAIKIGIGMHTGSLMAGSVGGKRRANYSVIGDTVNTAARLEPMNKQFTDNNPYNLLISGDTFELVKDTFNGMQVGEIQLRGKQESTKIYTILGKK</sequence>
<reference evidence="4" key="1">
    <citation type="journal article" date="2020" name="mSystems">
        <title>Genome- and Community-Level Interaction Insights into Carbon Utilization and Element Cycling Functions of Hydrothermarchaeota in Hydrothermal Sediment.</title>
        <authorList>
            <person name="Zhou Z."/>
            <person name="Liu Y."/>
            <person name="Xu W."/>
            <person name="Pan J."/>
            <person name="Luo Z.H."/>
            <person name="Li M."/>
        </authorList>
    </citation>
    <scope>NUCLEOTIDE SEQUENCE [LARGE SCALE GENOMIC DNA]</scope>
    <source>
        <strain evidence="4">SpSt-374</strain>
    </source>
</reference>
<comment type="caution">
    <text evidence="4">The sequence shown here is derived from an EMBL/GenBank/DDBJ whole genome shotgun (WGS) entry which is preliminary data.</text>
</comment>
<feature type="transmembrane region" description="Helical" evidence="2">
    <location>
        <begin position="269"/>
        <end position="288"/>
    </location>
</feature>
<proteinExistence type="inferred from homology"/>
<dbReference type="Pfam" id="PF00211">
    <property type="entry name" value="Guanylate_cyc"/>
    <property type="match status" value="1"/>
</dbReference>
<dbReference type="Pfam" id="PF05226">
    <property type="entry name" value="CHASE2"/>
    <property type="match status" value="1"/>
</dbReference>
<name>A0A7C3ZMM3_9CYAN</name>
<dbReference type="SMART" id="SM00044">
    <property type="entry name" value="CYCc"/>
    <property type="match status" value="1"/>
</dbReference>
<dbReference type="GO" id="GO:0035556">
    <property type="term" value="P:intracellular signal transduction"/>
    <property type="evidence" value="ECO:0007669"/>
    <property type="project" value="InterPro"/>
</dbReference>
<dbReference type="PANTHER" id="PTHR43081:SF1">
    <property type="entry name" value="ADENYLATE CYCLASE, TERMINAL-DIFFERENTIATION SPECIFIC"/>
    <property type="match status" value="1"/>
</dbReference>
<feature type="transmembrane region" description="Helical" evidence="2">
    <location>
        <begin position="300"/>
        <end position="319"/>
    </location>
</feature>
<dbReference type="SMART" id="SM01080">
    <property type="entry name" value="CHASE2"/>
    <property type="match status" value="1"/>
</dbReference>
<evidence type="ECO:0000256" key="1">
    <source>
        <dbReference type="ARBA" id="ARBA00005381"/>
    </source>
</evidence>
<evidence type="ECO:0000313" key="4">
    <source>
        <dbReference type="EMBL" id="HGG01521.1"/>
    </source>
</evidence>
<feature type="domain" description="Guanylate cyclase" evidence="3">
    <location>
        <begin position="387"/>
        <end position="525"/>
    </location>
</feature>
<keyword evidence="2" id="KW-1133">Transmembrane helix</keyword>
<dbReference type="Gene3D" id="3.30.70.1230">
    <property type="entry name" value="Nucleotide cyclase"/>
    <property type="match status" value="1"/>
</dbReference>
<dbReference type="AlphaFoldDB" id="A0A7C3ZMM3"/>
<keyword evidence="2" id="KW-0812">Transmembrane</keyword>
<dbReference type="InterPro" id="IPR050697">
    <property type="entry name" value="Adenylyl/Guanylyl_Cyclase_3/4"/>
</dbReference>
<evidence type="ECO:0000259" key="3">
    <source>
        <dbReference type="PROSITE" id="PS50125"/>
    </source>
</evidence>
<dbReference type="InterPro" id="IPR029787">
    <property type="entry name" value="Nucleotide_cyclase"/>
</dbReference>
<organism evidence="4">
    <name type="scientific">Planktothricoides sp. SpSt-374</name>
    <dbReference type="NCBI Taxonomy" id="2282167"/>
    <lineage>
        <taxon>Bacteria</taxon>
        <taxon>Bacillati</taxon>
        <taxon>Cyanobacteriota</taxon>
        <taxon>Cyanophyceae</taxon>
        <taxon>Oscillatoriophycideae</taxon>
        <taxon>Oscillatoriales</taxon>
        <taxon>Oscillatoriaceae</taxon>
        <taxon>Planktothricoides</taxon>
    </lineage>
</organism>
<dbReference type="GO" id="GO:0006171">
    <property type="term" value="P:cAMP biosynthetic process"/>
    <property type="evidence" value="ECO:0007669"/>
    <property type="project" value="TreeGrafter"/>
</dbReference>
<accession>A0A7C3ZMM3</accession>
<dbReference type="PROSITE" id="PS50125">
    <property type="entry name" value="GUANYLATE_CYCLASE_2"/>
    <property type="match status" value="1"/>
</dbReference>
<dbReference type="InterPro" id="IPR007890">
    <property type="entry name" value="CHASE2"/>
</dbReference>
<dbReference type="PANTHER" id="PTHR43081">
    <property type="entry name" value="ADENYLATE CYCLASE, TERMINAL-DIFFERENTIATION SPECIFIC-RELATED"/>
    <property type="match status" value="1"/>
</dbReference>
<dbReference type="GO" id="GO:0004016">
    <property type="term" value="F:adenylate cyclase activity"/>
    <property type="evidence" value="ECO:0007669"/>
    <property type="project" value="UniProtKB-ARBA"/>
</dbReference>
<dbReference type="CDD" id="cd07302">
    <property type="entry name" value="CHD"/>
    <property type="match status" value="1"/>
</dbReference>
<evidence type="ECO:0000256" key="2">
    <source>
        <dbReference type="SAM" id="Phobius"/>
    </source>
</evidence>
<comment type="similarity">
    <text evidence="1">Belongs to the adenylyl cyclase class-3 family.</text>
</comment>
<dbReference type="SUPFAM" id="SSF55073">
    <property type="entry name" value="Nucleotide cyclase"/>
    <property type="match status" value="1"/>
</dbReference>
<dbReference type="InterPro" id="IPR001054">
    <property type="entry name" value="A/G_cyclase"/>
</dbReference>
<protein>
    <submittedName>
        <fullName evidence="4">Adenylate/guanylate cyclase domain-containing protein</fullName>
    </submittedName>
</protein>